<dbReference type="Pfam" id="PF01694">
    <property type="entry name" value="Rhomboid"/>
    <property type="match status" value="1"/>
</dbReference>
<feature type="transmembrane region" description="Helical" evidence="7">
    <location>
        <begin position="52"/>
        <end position="71"/>
    </location>
</feature>
<dbReference type="Gene3D" id="1.20.1540.10">
    <property type="entry name" value="Rhomboid-like"/>
    <property type="match status" value="1"/>
</dbReference>
<keyword evidence="4" id="KW-0378">Hydrolase</keyword>
<keyword evidence="6 7" id="KW-0472">Membrane</keyword>
<dbReference type="GO" id="GO:0006508">
    <property type="term" value="P:proteolysis"/>
    <property type="evidence" value="ECO:0007669"/>
    <property type="project" value="UniProtKB-KW"/>
</dbReference>
<dbReference type="EMBL" id="QJHK01000014">
    <property type="protein sequence ID" value="PXY39862.1"/>
    <property type="molecule type" value="Genomic_DNA"/>
</dbReference>
<evidence type="ECO:0000256" key="7">
    <source>
        <dbReference type="SAM" id="Phobius"/>
    </source>
</evidence>
<evidence type="ECO:0000256" key="4">
    <source>
        <dbReference type="ARBA" id="ARBA00022801"/>
    </source>
</evidence>
<name>A0A2V4BMW1_9FLAO</name>
<evidence type="ECO:0000256" key="3">
    <source>
        <dbReference type="ARBA" id="ARBA00022692"/>
    </source>
</evidence>
<dbReference type="PANTHER" id="PTHR43731:SF14">
    <property type="entry name" value="PRESENILIN-ASSOCIATED RHOMBOID-LIKE PROTEIN, MITOCHONDRIAL"/>
    <property type="match status" value="1"/>
</dbReference>
<evidence type="ECO:0000256" key="1">
    <source>
        <dbReference type="ARBA" id="ARBA00004141"/>
    </source>
</evidence>
<dbReference type="SUPFAM" id="SSF144091">
    <property type="entry name" value="Rhomboid-like"/>
    <property type="match status" value="1"/>
</dbReference>
<evidence type="ECO:0000256" key="2">
    <source>
        <dbReference type="ARBA" id="ARBA00009045"/>
    </source>
</evidence>
<proteinExistence type="inferred from homology"/>
<dbReference type="AlphaFoldDB" id="A0A2V4BMW1"/>
<feature type="transmembrane region" description="Helical" evidence="7">
    <location>
        <begin position="190"/>
        <end position="207"/>
    </location>
</feature>
<keyword evidence="10" id="KW-1185">Reference proteome</keyword>
<dbReference type="PANTHER" id="PTHR43731">
    <property type="entry name" value="RHOMBOID PROTEASE"/>
    <property type="match status" value="1"/>
</dbReference>
<organism evidence="9 10">
    <name type="scientific">Flavobacterium cheongpyeongense</name>
    <dbReference type="NCBI Taxonomy" id="2212651"/>
    <lineage>
        <taxon>Bacteria</taxon>
        <taxon>Pseudomonadati</taxon>
        <taxon>Bacteroidota</taxon>
        <taxon>Flavobacteriia</taxon>
        <taxon>Flavobacteriales</taxon>
        <taxon>Flavobacteriaceae</taxon>
        <taxon>Flavobacterium</taxon>
    </lineage>
</organism>
<evidence type="ECO:0000256" key="6">
    <source>
        <dbReference type="ARBA" id="ARBA00023136"/>
    </source>
</evidence>
<keyword evidence="3 7" id="KW-0812">Transmembrane</keyword>
<sequence length="250" mass="28035">MMNMTPVVKQLIIINVIFFIGSQLVPISYEYLAMFFPESPNFMLWQPVTHMFMHGDILHIISNMFVLISFGSTLEMAFGPKKILFFYISCGLGAVLFDTAIKYYMFQDGLNSLITAGFSKSNVLNLLSEGKIDERWQDILTATEYRNFTGSYFGASLGASGATYGLMIAFAFMFPNVELGLIFIPIPIKAKYFVLGILTIDLVLGLKNNSLFGGGSGHLIGHFAHLGGALTGYLMMLYWKKNQFNNNRWN</sequence>
<feature type="domain" description="Peptidase S54 rhomboid" evidence="8">
    <location>
        <begin position="43"/>
        <end position="238"/>
    </location>
</feature>
<dbReference type="Proteomes" id="UP000247903">
    <property type="component" value="Unassembled WGS sequence"/>
</dbReference>
<keyword evidence="9" id="KW-0645">Protease</keyword>
<dbReference type="InterPro" id="IPR035952">
    <property type="entry name" value="Rhomboid-like_sf"/>
</dbReference>
<feature type="transmembrane region" description="Helical" evidence="7">
    <location>
        <begin position="162"/>
        <end position="183"/>
    </location>
</feature>
<evidence type="ECO:0000259" key="8">
    <source>
        <dbReference type="Pfam" id="PF01694"/>
    </source>
</evidence>
<dbReference type="RefSeq" id="WP_110307490.1">
    <property type="nucleotide sequence ID" value="NZ_QJHK01000014.1"/>
</dbReference>
<dbReference type="InterPro" id="IPR050925">
    <property type="entry name" value="Rhomboid_protease_S54"/>
</dbReference>
<evidence type="ECO:0000313" key="10">
    <source>
        <dbReference type="Proteomes" id="UP000247903"/>
    </source>
</evidence>
<gene>
    <name evidence="9" type="ORF">DMB65_15170</name>
</gene>
<keyword evidence="5 7" id="KW-1133">Transmembrane helix</keyword>
<dbReference type="OrthoDB" id="9807874at2"/>
<dbReference type="GO" id="GO:0004252">
    <property type="term" value="F:serine-type endopeptidase activity"/>
    <property type="evidence" value="ECO:0007669"/>
    <property type="project" value="InterPro"/>
</dbReference>
<feature type="transmembrane region" description="Helical" evidence="7">
    <location>
        <begin position="12"/>
        <end position="32"/>
    </location>
</feature>
<dbReference type="InterPro" id="IPR022764">
    <property type="entry name" value="Peptidase_S54_rhomboid_dom"/>
</dbReference>
<comment type="similarity">
    <text evidence="2">Belongs to the peptidase S54 family.</text>
</comment>
<protein>
    <submittedName>
        <fullName evidence="9">Rhomboid family intramembrane serine protease</fullName>
    </submittedName>
</protein>
<feature type="transmembrane region" description="Helical" evidence="7">
    <location>
        <begin position="83"/>
        <end position="105"/>
    </location>
</feature>
<evidence type="ECO:0000256" key="5">
    <source>
        <dbReference type="ARBA" id="ARBA00022989"/>
    </source>
</evidence>
<dbReference type="GO" id="GO:0016020">
    <property type="term" value="C:membrane"/>
    <property type="evidence" value="ECO:0007669"/>
    <property type="project" value="UniProtKB-SubCell"/>
</dbReference>
<accession>A0A2V4BMW1</accession>
<comment type="caution">
    <text evidence="9">The sequence shown here is derived from an EMBL/GenBank/DDBJ whole genome shotgun (WGS) entry which is preliminary data.</text>
</comment>
<reference evidence="9 10" key="1">
    <citation type="submission" date="2018-05" db="EMBL/GenBank/DDBJ databases">
        <title>Flavobacterium sp. strain IMCC34759, incomplete genome.</title>
        <authorList>
            <person name="Joung Y."/>
            <person name="Cho J."/>
        </authorList>
    </citation>
    <scope>NUCLEOTIDE SEQUENCE [LARGE SCALE GENOMIC DNA]</scope>
    <source>
        <strain evidence="9 10">IMCC34759</strain>
    </source>
</reference>
<comment type="subcellular location">
    <subcellularLocation>
        <location evidence="1">Membrane</location>
        <topology evidence="1">Multi-pass membrane protein</topology>
    </subcellularLocation>
</comment>
<evidence type="ECO:0000313" key="9">
    <source>
        <dbReference type="EMBL" id="PXY39862.1"/>
    </source>
</evidence>
<feature type="transmembrane region" description="Helical" evidence="7">
    <location>
        <begin position="219"/>
        <end position="239"/>
    </location>
</feature>